<protein>
    <submittedName>
        <fullName evidence="1">Uncharacterized protein</fullName>
    </submittedName>
</protein>
<dbReference type="Gene3D" id="1.25.10.10">
    <property type="entry name" value="Leucine-rich Repeat Variant"/>
    <property type="match status" value="1"/>
</dbReference>
<evidence type="ECO:0000313" key="1">
    <source>
        <dbReference type="EMBL" id="MBY19199.1"/>
    </source>
</evidence>
<dbReference type="EMBL" id="GGMR01006580">
    <property type="protein sequence ID" value="MBY19199.1"/>
    <property type="molecule type" value="Transcribed_RNA"/>
</dbReference>
<sequence length="118" mass="14196">MDIWKSHNVKTIVLLRTMIELYDWCIKEKWMKLQLSVVSHLAKFFSDYDFQLAEESMNFWIRILHENLKYWQERTDDIRVVVNALKKVKSNVDNFPNFLSQFQRCTCHHTVLIGGCNN</sequence>
<dbReference type="AlphaFoldDB" id="A0A2S2NPT0"/>
<organism evidence="1">
    <name type="scientific">Schizaphis graminum</name>
    <name type="common">Green bug aphid</name>
    <dbReference type="NCBI Taxonomy" id="13262"/>
    <lineage>
        <taxon>Eukaryota</taxon>
        <taxon>Metazoa</taxon>
        <taxon>Ecdysozoa</taxon>
        <taxon>Arthropoda</taxon>
        <taxon>Hexapoda</taxon>
        <taxon>Insecta</taxon>
        <taxon>Pterygota</taxon>
        <taxon>Neoptera</taxon>
        <taxon>Paraneoptera</taxon>
        <taxon>Hemiptera</taxon>
        <taxon>Sternorrhyncha</taxon>
        <taxon>Aphidomorpha</taxon>
        <taxon>Aphidoidea</taxon>
        <taxon>Aphididae</taxon>
        <taxon>Aphidini</taxon>
        <taxon>Schizaphis</taxon>
    </lineage>
</organism>
<gene>
    <name evidence="1" type="ORF">g.136198</name>
</gene>
<dbReference type="InterPro" id="IPR011989">
    <property type="entry name" value="ARM-like"/>
</dbReference>
<proteinExistence type="predicted"/>
<reference evidence="1" key="1">
    <citation type="submission" date="2018-04" db="EMBL/GenBank/DDBJ databases">
        <title>Transcriptome of Schizaphis graminum biotype I.</title>
        <authorList>
            <person name="Scully E.D."/>
            <person name="Geib S.M."/>
            <person name="Palmer N.A."/>
            <person name="Koch K."/>
            <person name="Bradshaw J."/>
            <person name="Heng-Moss T."/>
            <person name="Sarath G."/>
        </authorList>
    </citation>
    <scope>NUCLEOTIDE SEQUENCE</scope>
</reference>
<accession>A0A2S2NPT0</accession>
<name>A0A2S2NPT0_SCHGA</name>